<dbReference type="RefSeq" id="WP_157412732.1">
    <property type="nucleotide sequence ID" value="NZ_FNSN01000004.1"/>
</dbReference>
<protein>
    <submittedName>
        <fullName evidence="2">Uncharacterized protein</fullName>
    </submittedName>
</protein>
<evidence type="ECO:0000313" key="3">
    <source>
        <dbReference type="Proteomes" id="UP000182652"/>
    </source>
</evidence>
<dbReference type="EMBL" id="FNSN01000004">
    <property type="protein sequence ID" value="SEC84888.1"/>
    <property type="molecule type" value="Genomic_DNA"/>
</dbReference>
<evidence type="ECO:0000256" key="1">
    <source>
        <dbReference type="SAM" id="Phobius"/>
    </source>
</evidence>
<dbReference type="STRING" id="156980.SAMN04489745_3328"/>
<keyword evidence="1" id="KW-0472">Membrane</keyword>
<dbReference type="AlphaFoldDB" id="A0A1H4VWP3"/>
<proteinExistence type="predicted"/>
<keyword evidence="1" id="KW-1133">Transmembrane helix</keyword>
<organism evidence="2 3">
    <name type="scientific">Arthrobacter woluwensis</name>
    <dbReference type="NCBI Taxonomy" id="156980"/>
    <lineage>
        <taxon>Bacteria</taxon>
        <taxon>Bacillati</taxon>
        <taxon>Actinomycetota</taxon>
        <taxon>Actinomycetes</taxon>
        <taxon>Micrococcales</taxon>
        <taxon>Micrococcaceae</taxon>
        <taxon>Arthrobacter</taxon>
    </lineage>
</organism>
<keyword evidence="1" id="KW-0812">Transmembrane</keyword>
<reference evidence="2 3" key="1">
    <citation type="submission" date="2016-10" db="EMBL/GenBank/DDBJ databases">
        <authorList>
            <person name="de Groot N.N."/>
        </authorList>
    </citation>
    <scope>NUCLEOTIDE SEQUENCE [LARGE SCALE GENOMIC DNA]</scope>
    <source>
        <strain evidence="2 3">DSM 10495</strain>
    </source>
</reference>
<sequence>MPALLFMGLGGNAESLGAWLLLGGAGALCAVVGRLAIWKLVEVTPAAAPRP</sequence>
<name>A0A1H4VWP3_9MICC</name>
<gene>
    <name evidence="2" type="ORF">SAMN04489745_3328</name>
</gene>
<dbReference type="Proteomes" id="UP000182652">
    <property type="component" value="Unassembled WGS sequence"/>
</dbReference>
<accession>A0A1H4VWP3</accession>
<evidence type="ECO:0000313" key="2">
    <source>
        <dbReference type="EMBL" id="SEC84888.1"/>
    </source>
</evidence>
<feature type="transmembrane region" description="Helical" evidence="1">
    <location>
        <begin position="16"/>
        <end position="37"/>
    </location>
</feature>
<keyword evidence="3" id="KW-1185">Reference proteome</keyword>